<keyword evidence="5" id="KW-0315">Glutamine amidotransferase</keyword>
<keyword evidence="1" id="KW-0346">Stress response</keyword>
<dbReference type="RefSeq" id="WP_219803135.1">
    <property type="nucleotide sequence ID" value="NZ_CP080096.1"/>
</dbReference>
<evidence type="ECO:0000313" key="5">
    <source>
        <dbReference type="EMBL" id="QYD73390.1"/>
    </source>
</evidence>
<comment type="similarity">
    <text evidence="3">Belongs to the peptidase C56 family. HSP31-like subfamily.</text>
</comment>
<organism evidence="5 6">
    <name type="scientific">Paraburkholderia edwinii</name>
    <dbReference type="NCBI Taxonomy" id="2861782"/>
    <lineage>
        <taxon>Bacteria</taxon>
        <taxon>Pseudomonadati</taxon>
        <taxon>Pseudomonadota</taxon>
        <taxon>Betaproteobacteria</taxon>
        <taxon>Burkholderiales</taxon>
        <taxon>Burkholderiaceae</taxon>
        <taxon>Paraburkholderia</taxon>
    </lineage>
</organism>
<dbReference type="InterPro" id="IPR050325">
    <property type="entry name" value="Prot/Nucl_acid_deglycase"/>
</dbReference>
<accession>A0ABX8V2U5</accession>
<dbReference type="PANTHER" id="PTHR48094">
    <property type="entry name" value="PROTEIN/NUCLEIC ACID DEGLYCASE DJ-1-RELATED"/>
    <property type="match status" value="1"/>
</dbReference>
<gene>
    <name evidence="5" type="ORF">KZJ38_27575</name>
</gene>
<evidence type="ECO:0000256" key="1">
    <source>
        <dbReference type="ARBA" id="ARBA00023016"/>
    </source>
</evidence>
<evidence type="ECO:0000313" key="6">
    <source>
        <dbReference type="Proteomes" id="UP000826462"/>
    </source>
</evidence>
<name>A0ABX8V2U5_9BURK</name>
<protein>
    <submittedName>
        <fullName evidence="5">Type 1 glutamine amidotransferase domain-containing protein</fullName>
    </submittedName>
</protein>
<keyword evidence="2" id="KW-0456">Lyase</keyword>
<sequence>MYSILMILTSATSWTQKDGAQRPSGFWAEEFVVPHDMLSSAGVKVTIATPGGKPSVVDEISLTPETNEGDVAKVDRLFAYLEQHAEALRTPRRIEEINAADFDAVFVPGGHGPMQDLAVDANVGRILSAALANPEQVVVALCHGSASFLAAGDETNWAFKGYRMTAFTNAEETQTGLAANAPWLLEDRLRAAGALFDGGAPWSSHVVVDGNLVTGQNPMSAEAATTAMLNLLAARGSQNGSTKH</sequence>
<dbReference type="InterPro" id="IPR029062">
    <property type="entry name" value="Class_I_gatase-like"/>
</dbReference>
<dbReference type="PANTHER" id="PTHR48094:SF11">
    <property type="entry name" value="GLUTATHIONE-INDEPENDENT GLYOXALASE HSP31-RELATED"/>
    <property type="match status" value="1"/>
</dbReference>
<dbReference type="Proteomes" id="UP000826462">
    <property type="component" value="Chromosome 2"/>
</dbReference>
<evidence type="ECO:0000256" key="2">
    <source>
        <dbReference type="ARBA" id="ARBA00023239"/>
    </source>
</evidence>
<keyword evidence="6" id="KW-1185">Reference proteome</keyword>
<feature type="domain" description="DJ-1/PfpI" evidence="4">
    <location>
        <begin position="28"/>
        <end position="227"/>
    </location>
</feature>
<dbReference type="CDD" id="cd03141">
    <property type="entry name" value="GATase1_Hsp31_like"/>
    <property type="match status" value="1"/>
</dbReference>
<reference evidence="5 6" key="1">
    <citation type="submission" date="2021-07" db="EMBL/GenBank/DDBJ databases">
        <title>Paraburkholderia edwinii protects Aspergillus sp. from phenazines by acting as a toxin sponge.</title>
        <authorList>
            <person name="Dahlstrom K.M."/>
            <person name="Newman D.K."/>
        </authorList>
    </citation>
    <scope>NUCLEOTIDE SEQUENCE [LARGE SCALE GENOMIC DNA]</scope>
    <source>
        <strain evidence="5 6">Pe01</strain>
    </source>
</reference>
<dbReference type="Pfam" id="PF01965">
    <property type="entry name" value="DJ-1_PfpI"/>
    <property type="match status" value="1"/>
</dbReference>
<dbReference type="InterPro" id="IPR002818">
    <property type="entry name" value="DJ-1/PfpI"/>
</dbReference>
<dbReference type="Gene3D" id="3.40.50.880">
    <property type="match status" value="1"/>
</dbReference>
<proteinExistence type="inferred from homology"/>
<dbReference type="SUPFAM" id="SSF52317">
    <property type="entry name" value="Class I glutamine amidotransferase-like"/>
    <property type="match status" value="1"/>
</dbReference>
<evidence type="ECO:0000256" key="3">
    <source>
        <dbReference type="ARBA" id="ARBA00038493"/>
    </source>
</evidence>
<dbReference type="EMBL" id="CP080096">
    <property type="protein sequence ID" value="QYD73390.1"/>
    <property type="molecule type" value="Genomic_DNA"/>
</dbReference>
<evidence type="ECO:0000259" key="4">
    <source>
        <dbReference type="Pfam" id="PF01965"/>
    </source>
</evidence>